<evidence type="ECO:0000256" key="4">
    <source>
        <dbReference type="ARBA" id="ARBA00022989"/>
    </source>
</evidence>
<evidence type="ECO:0000256" key="1">
    <source>
        <dbReference type="ARBA" id="ARBA00004141"/>
    </source>
</evidence>
<evidence type="ECO:0000256" key="5">
    <source>
        <dbReference type="ARBA" id="ARBA00023136"/>
    </source>
</evidence>
<dbReference type="Pfam" id="PF13520">
    <property type="entry name" value="AA_permease_2"/>
    <property type="match status" value="1"/>
</dbReference>
<dbReference type="RefSeq" id="WP_184842177.1">
    <property type="nucleotide sequence ID" value="NZ_BAABFE010000019.1"/>
</dbReference>
<dbReference type="Proteomes" id="UP000579531">
    <property type="component" value="Unassembled WGS sequence"/>
</dbReference>
<keyword evidence="3 6" id="KW-0812">Transmembrane</keyword>
<evidence type="ECO:0000313" key="8">
    <source>
        <dbReference type="Proteomes" id="UP000579531"/>
    </source>
</evidence>
<accession>A0AA89TE71</accession>
<proteinExistence type="predicted"/>
<dbReference type="AlphaFoldDB" id="A0AA89TE71"/>
<keyword evidence="4 6" id="KW-1133">Transmembrane helix</keyword>
<dbReference type="GeneID" id="93836507"/>
<comment type="caution">
    <text evidence="7">The sequence shown here is derived from an EMBL/GenBank/DDBJ whole genome shotgun (WGS) entry which is preliminary data.</text>
</comment>
<keyword evidence="5 6" id="KW-0472">Membrane</keyword>
<dbReference type="GO" id="GO:0016020">
    <property type="term" value="C:membrane"/>
    <property type="evidence" value="ECO:0007669"/>
    <property type="project" value="UniProtKB-SubCell"/>
</dbReference>
<dbReference type="PANTHER" id="PTHR45649">
    <property type="entry name" value="AMINO-ACID PERMEASE BAT1"/>
    <property type="match status" value="1"/>
</dbReference>
<feature type="transmembrane region" description="Helical" evidence="6">
    <location>
        <begin position="453"/>
        <end position="474"/>
    </location>
</feature>
<dbReference type="Gene3D" id="1.20.1740.10">
    <property type="entry name" value="Amino acid/polyamine transporter I"/>
    <property type="match status" value="1"/>
</dbReference>
<feature type="transmembrane region" description="Helical" evidence="6">
    <location>
        <begin position="63"/>
        <end position="85"/>
    </location>
</feature>
<organism evidence="7 8">
    <name type="scientific">Streptomyces collinus</name>
    <dbReference type="NCBI Taxonomy" id="42684"/>
    <lineage>
        <taxon>Bacteria</taxon>
        <taxon>Bacillati</taxon>
        <taxon>Actinomycetota</taxon>
        <taxon>Actinomycetes</taxon>
        <taxon>Kitasatosporales</taxon>
        <taxon>Streptomycetaceae</taxon>
        <taxon>Streptomyces</taxon>
    </lineage>
</organism>
<keyword evidence="8" id="KW-1185">Reference proteome</keyword>
<reference evidence="7 8" key="1">
    <citation type="submission" date="2020-08" db="EMBL/GenBank/DDBJ databases">
        <title>Sequencing the genomes of 1000 actinobacteria strains.</title>
        <authorList>
            <person name="Klenk H.-P."/>
        </authorList>
    </citation>
    <scope>NUCLEOTIDE SEQUENCE [LARGE SCALE GENOMIC DNA]</scope>
    <source>
        <strain evidence="7 8">DSM 40129</strain>
    </source>
</reference>
<keyword evidence="2" id="KW-0813">Transport</keyword>
<feature type="transmembrane region" description="Helical" evidence="6">
    <location>
        <begin position="215"/>
        <end position="234"/>
    </location>
</feature>
<feature type="transmembrane region" description="Helical" evidence="6">
    <location>
        <begin position="34"/>
        <end position="57"/>
    </location>
</feature>
<dbReference type="PIRSF" id="PIRSF006060">
    <property type="entry name" value="AA_transporter"/>
    <property type="match status" value="1"/>
</dbReference>
<feature type="transmembrane region" description="Helical" evidence="6">
    <location>
        <begin position="388"/>
        <end position="406"/>
    </location>
</feature>
<feature type="transmembrane region" description="Helical" evidence="6">
    <location>
        <begin position="136"/>
        <end position="159"/>
    </location>
</feature>
<dbReference type="PANTHER" id="PTHR45649:SF26">
    <property type="entry name" value="OS04G0435100 PROTEIN"/>
    <property type="match status" value="1"/>
</dbReference>
<dbReference type="GO" id="GO:0022857">
    <property type="term" value="F:transmembrane transporter activity"/>
    <property type="evidence" value="ECO:0007669"/>
    <property type="project" value="InterPro"/>
</dbReference>
<feature type="transmembrane region" description="Helical" evidence="6">
    <location>
        <begin position="106"/>
        <end position="130"/>
    </location>
</feature>
<feature type="transmembrane region" description="Helical" evidence="6">
    <location>
        <begin position="255"/>
        <end position="277"/>
    </location>
</feature>
<gene>
    <name evidence="7" type="ORF">HNR72_000125</name>
</gene>
<feature type="transmembrane region" description="Helical" evidence="6">
    <location>
        <begin position="418"/>
        <end position="441"/>
    </location>
</feature>
<evidence type="ECO:0000256" key="6">
    <source>
        <dbReference type="SAM" id="Phobius"/>
    </source>
</evidence>
<feature type="transmembrane region" description="Helical" evidence="6">
    <location>
        <begin position="307"/>
        <end position="327"/>
    </location>
</feature>
<feature type="transmembrane region" description="Helical" evidence="6">
    <location>
        <begin position="171"/>
        <end position="195"/>
    </location>
</feature>
<dbReference type="EMBL" id="JACHLX010000001">
    <property type="protein sequence ID" value="MBB5809097.1"/>
    <property type="molecule type" value="Genomic_DNA"/>
</dbReference>
<dbReference type="InterPro" id="IPR002293">
    <property type="entry name" value="AA/rel_permease1"/>
</dbReference>
<evidence type="ECO:0000256" key="3">
    <source>
        <dbReference type="ARBA" id="ARBA00022692"/>
    </source>
</evidence>
<protein>
    <submittedName>
        <fullName evidence="7">Amino acid transporter</fullName>
    </submittedName>
</protein>
<sequence>MPENTTTAPPGLPAAETGTTAGEELKQQYTLRSAFALAFSDVSPIVGLYGVFALGVVTAGPAFWWAFPVVLVGQLLVSGVFGELVSRWPLQGSVYQWARHLIGPRYGWFTNWAYMWGLTLALSALSYAASGFLIEAIGLTGVSGTTQALIALGVLLFGSAANMIGGRVLKVLLYCSLAAELVATLGIGIVLLFVHREHAFSTLLSGGDTAHGAQWLFGPFLGAVAMAGWSFVGFESAGSIAEEVKESRRVLPKAMPLALAAVGLLVMFASLGILLAMPDIATVLSGKDADPVSTTLQTRLGSSTGKALLIALVVGFTASLMAVQAAVSRSIWAGARDRVIPGSRLLGTLSGPERVPRNAIALTVVVAGSLLFISTSKIYALLLSFANAGFYLSYALPVLGAVYVRLRGTWEPGEVSMGRWGTPVTFAAGAWVVFESVNIAWPRALNGVWYLDWGLLIMTGVLGVIGVLVSRWAFRPGREAPAAPALRSVALDEGGA</sequence>
<evidence type="ECO:0000256" key="2">
    <source>
        <dbReference type="ARBA" id="ARBA00022448"/>
    </source>
</evidence>
<name>A0AA89TE71_STRCU</name>
<comment type="subcellular location">
    <subcellularLocation>
        <location evidence="1">Membrane</location>
        <topology evidence="1">Multi-pass membrane protein</topology>
    </subcellularLocation>
</comment>
<evidence type="ECO:0000313" key="7">
    <source>
        <dbReference type="EMBL" id="MBB5809097.1"/>
    </source>
</evidence>